<dbReference type="AlphaFoldDB" id="A0A8J7W5J3"/>
<dbReference type="Pfam" id="PF07561">
    <property type="entry name" value="DUF1540"/>
    <property type="match status" value="1"/>
</dbReference>
<keyword evidence="3" id="KW-1185">Reference proteome</keyword>
<evidence type="ECO:0000313" key="3">
    <source>
        <dbReference type="Proteomes" id="UP000675664"/>
    </source>
</evidence>
<accession>A0A8J7W5J3</accession>
<reference evidence="2" key="1">
    <citation type="submission" date="2021-04" db="EMBL/GenBank/DDBJ databases">
        <title>Sinoanaerobacter chloroacetimidivorans sp. nov., an obligate anaerobic bacterium isolated from anaerobic sludge.</title>
        <authorList>
            <person name="Bao Y."/>
        </authorList>
    </citation>
    <scope>NUCLEOTIDE SEQUENCE</scope>
    <source>
        <strain evidence="2">BAD-6</strain>
    </source>
</reference>
<organism evidence="2 3">
    <name type="scientific">Sinanaerobacter chloroacetimidivorans</name>
    <dbReference type="NCBI Taxonomy" id="2818044"/>
    <lineage>
        <taxon>Bacteria</taxon>
        <taxon>Bacillati</taxon>
        <taxon>Bacillota</taxon>
        <taxon>Clostridia</taxon>
        <taxon>Peptostreptococcales</taxon>
        <taxon>Anaerovoracaceae</taxon>
        <taxon>Sinanaerobacter</taxon>
    </lineage>
</organism>
<dbReference type="Proteomes" id="UP000675664">
    <property type="component" value="Unassembled WGS sequence"/>
</dbReference>
<reference evidence="2" key="2">
    <citation type="submission" date="2021-04" db="EMBL/GenBank/DDBJ databases">
        <authorList>
            <person name="Liu J."/>
        </authorList>
    </citation>
    <scope>NUCLEOTIDE SEQUENCE</scope>
    <source>
        <strain evidence="2">BAD-6</strain>
    </source>
</reference>
<dbReference type="EMBL" id="JAGSND010000013">
    <property type="protein sequence ID" value="MBR0599493.1"/>
    <property type="molecule type" value="Genomic_DNA"/>
</dbReference>
<protein>
    <submittedName>
        <fullName evidence="2">DUF1540 domain-containing protein</fullName>
    </submittedName>
</protein>
<sequence>MLDKSNRNHSIMCSVDSCKFHCDNADYCALSQIKVGTHEKHPSEKQCTDCQSFVASNR</sequence>
<evidence type="ECO:0000313" key="2">
    <source>
        <dbReference type="EMBL" id="MBR0599493.1"/>
    </source>
</evidence>
<evidence type="ECO:0000259" key="1">
    <source>
        <dbReference type="Pfam" id="PF07561"/>
    </source>
</evidence>
<dbReference type="InterPro" id="IPR011437">
    <property type="entry name" value="DUF1540"/>
</dbReference>
<name>A0A8J7W5J3_9FIRM</name>
<comment type="caution">
    <text evidence="2">The sequence shown here is derived from an EMBL/GenBank/DDBJ whole genome shotgun (WGS) entry which is preliminary data.</text>
</comment>
<proteinExistence type="predicted"/>
<feature type="domain" description="DUF1540" evidence="1">
    <location>
        <begin position="11"/>
        <end position="53"/>
    </location>
</feature>
<gene>
    <name evidence="2" type="ORF">KCX82_16520</name>
</gene>
<dbReference type="RefSeq" id="WP_227019622.1">
    <property type="nucleotide sequence ID" value="NZ_JAGSND010000013.1"/>
</dbReference>